<protein>
    <recommendedName>
        <fullName evidence="5">CENP-V/GFA domain-containing protein</fullName>
    </recommendedName>
</protein>
<feature type="domain" description="CENP-V/GFA" evidence="5">
    <location>
        <begin position="3"/>
        <end position="130"/>
    </location>
</feature>
<dbReference type="GeneID" id="19193655"/>
<gene>
    <name evidence="6" type="ORF">A1O5_08958</name>
</gene>
<dbReference type="PANTHER" id="PTHR33337:SF30">
    <property type="entry name" value="DUF636 DOMAIN PROTEIN (AFU_ORTHOLOGUE AFUA_1G03180)"/>
    <property type="match status" value="1"/>
</dbReference>
<dbReference type="InterPro" id="IPR011057">
    <property type="entry name" value="Mss4-like_sf"/>
</dbReference>
<evidence type="ECO:0000256" key="4">
    <source>
        <dbReference type="ARBA" id="ARBA00023239"/>
    </source>
</evidence>
<proteinExistence type="inferred from homology"/>
<keyword evidence="3" id="KW-0862">Zinc</keyword>
<dbReference type="HOGENOM" id="CLU_038839_0_0_1"/>
<evidence type="ECO:0000256" key="3">
    <source>
        <dbReference type="ARBA" id="ARBA00022833"/>
    </source>
</evidence>
<dbReference type="PANTHER" id="PTHR33337">
    <property type="entry name" value="GFA DOMAIN-CONTAINING PROTEIN"/>
    <property type="match status" value="1"/>
</dbReference>
<evidence type="ECO:0000313" key="6">
    <source>
        <dbReference type="EMBL" id="EXJ67612.1"/>
    </source>
</evidence>
<dbReference type="Pfam" id="PF04828">
    <property type="entry name" value="GFA"/>
    <property type="match status" value="1"/>
</dbReference>
<dbReference type="OrthoDB" id="5422068at2759"/>
<comment type="caution">
    <text evidence="6">The sequence shown here is derived from an EMBL/GenBank/DDBJ whole genome shotgun (WGS) entry which is preliminary data.</text>
</comment>
<dbReference type="GO" id="GO:0016846">
    <property type="term" value="F:carbon-sulfur lyase activity"/>
    <property type="evidence" value="ECO:0007669"/>
    <property type="project" value="InterPro"/>
</dbReference>
<name>W9WHI8_9EURO</name>
<dbReference type="AlphaFoldDB" id="W9WHI8"/>
<evidence type="ECO:0000259" key="5">
    <source>
        <dbReference type="PROSITE" id="PS51891"/>
    </source>
</evidence>
<feature type="domain" description="CENP-V/GFA" evidence="5">
    <location>
        <begin position="191"/>
        <end position="333"/>
    </location>
</feature>
<dbReference type="RefSeq" id="XP_007747728.1">
    <property type="nucleotide sequence ID" value="XM_007749538.1"/>
</dbReference>
<dbReference type="EMBL" id="AMGX01000015">
    <property type="protein sequence ID" value="EXJ67612.1"/>
    <property type="molecule type" value="Genomic_DNA"/>
</dbReference>
<evidence type="ECO:0000256" key="1">
    <source>
        <dbReference type="ARBA" id="ARBA00005495"/>
    </source>
</evidence>
<dbReference type="InterPro" id="IPR006913">
    <property type="entry name" value="CENP-V/GFA"/>
</dbReference>
<evidence type="ECO:0000313" key="7">
    <source>
        <dbReference type="Proteomes" id="UP000019471"/>
    </source>
</evidence>
<sequence>MSVPSHLACHCGLVYEPSSLLANSSMPNESIMCHCNVCRHTTGSLGAWYVTLNGAPSEKSLTCTTAYKSSEKYTRYFCKKCGCNVFVRSERDGRWLACAGILERSEESKGEGSHVKAKGNVTNITCHWYLDDAVDGGIAPFLTKLGGRNVPCYRTEPSIEDNGPLKEGDLLQLQETSLTQPSSSPGRGRMLEVSCYCGGCQLLIAPPPYNSTSEGWFVPKADHGKYYARLCCCRSCRLTLGFTLQPWTYIPPSQFFTVDNEPIVFGPLTKETRQIDKLSHYQSSEFVVRSFCSVCGATIFYQSFERPYIIDLSVGVLRSKMGNTMAGEWLDWDREIVSKRDEAVDEALVEAWLRK</sequence>
<comment type="similarity">
    <text evidence="1">Belongs to the Gfa family.</text>
</comment>
<dbReference type="GO" id="GO:0046872">
    <property type="term" value="F:metal ion binding"/>
    <property type="evidence" value="ECO:0007669"/>
    <property type="project" value="UniProtKB-KW"/>
</dbReference>
<dbReference type="Gene3D" id="3.90.1590.10">
    <property type="entry name" value="glutathione-dependent formaldehyde- activating enzyme (gfa)"/>
    <property type="match status" value="2"/>
</dbReference>
<reference evidence="6 7" key="1">
    <citation type="submission" date="2013-03" db="EMBL/GenBank/DDBJ databases">
        <title>The Genome Sequence of Cladophialophora psammophila CBS 110553.</title>
        <authorList>
            <consortium name="The Broad Institute Genomics Platform"/>
            <person name="Cuomo C."/>
            <person name="de Hoog S."/>
            <person name="Gorbushina A."/>
            <person name="Walker B."/>
            <person name="Young S.K."/>
            <person name="Zeng Q."/>
            <person name="Gargeya S."/>
            <person name="Fitzgerald M."/>
            <person name="Haas B."/>
            <person name="Abouelleil A."/>
            <person name="Allen A.W."/>
            <person name="Alvarado L."/>
            <person name="Arachchi H.M."/>
            <person name="Berlin A.M."/>
            <person name="Chapman S.B."/>
            <person name="Gainer-Dewar J."/>
            <person name="Goldberg J."/>
            <person name="Griggs A."/>
            <person name="Gujja S."/>
            <person name="Hansen M."/>
            <person name="Howarth C."/>
            <person name="Imamovic A."/>
            <person name="Ireland A."/>
            <person name="Larimer J."/>
            <person name="McCowan C."/>
            <person name="Murphy C."/>
            <person name="Pearson M."/>
            <person name="Poon T.W."/>
            <person name="Priest M."/>
            <person name="Roberts A."/>
            <person name="Saif S."/>
            <person name="Shea T."/>
            <person name="Sisk P."/>
            <person name="Sykes S."/>
            <person name="Wortman J."/>
            <person name="Nusbaum C."/>
            <person name="Birren B."/>
        </authorList>
    </citation>
    <scope>NUCLEOTIDE SEQUENCE [LARGE SCALE GENOMIC DNA]</scope>
    <source>
        <strain evidence="6 7">CBS 110553</strain>
    </source>
</reference>
<organism evidence="6 7">
    <name type="scientific">Cladophialophora psammophila CBS 110553</name>
    <dbReference type="NCBI Taxonomy" id="1182543"/>
    <lineage>
        <taxon>Eukaryota</taxon>
        <taxon>Fungi</taxon>
        <taxon>Dikarya</taxon>
        <taxon>Ascomycota</taxon>
        <taxon>Pezizomycotina</taxon>
        <taxon>Eurotiomycetes</taxon>
        <taxon>Chaetothyriomycetidae</taxon>
        <taxon>Chaetothyriales</taxon>
        <taxon>Herpotrichiellaceae</taxon>
        <taxon>Cladophialophora</taxon>
    </lineage>
</organism>
<keyword evidence="4" id="KW-0456">Lyase</keyword>
<dbReference type="SUPFAM" id="SSF51316">
    <property type="entry name" value="Mss4-like"/>
    <property type="match status" value="2"/>
</dbReference>
<dbReference type="Proteomes" id="UP000019471">
    <property type="component" value="Unassembled WGS sequence"/>
</dbReference>
<dbReference type="PROSITE" id="PS51891">
    <property type="entry name" value="CENP_V_GFA"/>
    <property type="match status" value="2"/>
</dbReference>
<keyword evidence="7" id="KW-1185">Reference proteome</keyword>
<keyword evidence="2" id="KW-0479">Metal-binding</keyword>
<dbReference type="eggNOG" id="ENOG502S13F">
    <property type="taxonomic scope" value="Eukaryota"/>
</dbReference>
<accession>W9WHI8</accession>
<evidence type="ECO:0000256" key="2">
    <source>
        <dbReference type="ARBA" id="ARBA00022723"/>
    </source>
</evidence>